<gene>
    <name evidence="1" type="ORF">FG486_00600</name>
</gene>
<comment type="caution">
    <text evidence="1">The sequence shown here is derived from an EMBL/GenBank/DDBJ whole genome shotgun (WGS) entry which is preliminary data.</text>
</comment>
<evidence type="ECO:0000313" key="1">
    <source>
        <dbReference type="EMBL" id="MBA1372822.1"/>
    </source>
</evidence>
<protein>
    <submittedName>
        <fullName evidence="1">Uncharacterized protein</fullName>
    </submittedName>
</protein>
<dbReference type="RefSeq" id="WP_181266051.1">
    <property type="nucleotide sequence ID" value="NZ_VDES01000001.1"/>
</dbReference>
<sequence length="179" mass="19833">MRTWAQLEFRPAMEKAALPYVTNGSVAPNNAWISAAFSDLMRLDNRARQNSGLTELPDIPPASANAINALYVKLSARVPLTLDLVSMGALMAAMRPCTDDLVRSWGYDPAEIAKWQSRARPVTSPARWARPKDYPSAIQTRGASAIVDFRLAIDEIGWSPIASYWDRPRHPRLGRTAAK</sequence>
<organism evidence="1 2">
    <name type="scientific">Sphingomonas ursincola</name>
    <dbReference type="NCBI Taxonomy" id="56361"/>
    <lineage>
        <taxon>Bacteria</taxon>
        <taxon>Pseudomonadati</taxon>
        <taxon>Pseudomonadota</taxon>
        <taxon>Alphaproteobacteria</taxon>
        <taxon>Sphingomonadales</taxon>
        <taxon>Sphingomonadaceae</taxon>
        <taxon>Sphingomonas</taxon>
    </lineage>
</organism>
<reference evidence="1 2" key="1">
    <citation type="journal article" date="1994" name="Int. J. Syst. Bacteriol.">
        <title>Phylogenetic positions of novel aerobic, bacteriochlorophyll a-containing bacteria and description of Roseococcus thiosulfatophilus gen. nov., sp. nov., Erythromicrobium ramosum gen. nov., sp. nov., and Erythrobacter litoralis sp. nov.</title>
        <authorList>
            <person name="Yurkov V."/>
            <person name="Stackebrandt E."/>
            <person name="Holmes A."/>
            <person name="Fuerst J.A."/>
            <person name="Hugenholtz P."/>
            <person name="Golecki J."/>
            <person name="Gad'on N."/>
            <person name="Gorlenko V.M."/>
            <person name="Kompantseva E.I."/>
            <person name="Drews G."/>
        </authorList>
    </citation>
    <scope>NUCLEOTIDE SEQUENCE [LARGE SCALE GENOMIC DNA]</scope>
    <source>
        <strain evidence="1 2">KR-99</strain>
    </source>
</reference>
<keyword evidence="2" id="KW-1185">Reference proteome</keyword>
<dbReference type="AlphaFoldDB" id="A0A7V8RAE5"/>
<name>A0A7V8RAE5_9SPHN</name>
<proteinExistence type="predicted"/>
<dbReference type="EMBL" id="VDES01000001">
    <property type="protein sequence ID" value="MBA1372822.1"/>
    <property type="molecule type" value="Genomic_DNA"/>
</dbReference>
<evidence type="ECO:0000313" key="2">
    <source>
        <dbReference type="Proteomes" id="UP000589292"/>
    </source>
</evidence>
<dbReference type="Proteomes" id="UP000589292">
    <property type="component" value="Unassembled WGS sequence"/>
</dbReference>
<accession>A0A7V8RAE5</accession>